<dbReference type="KEGG" id="stac:ABII15_29295"/>
<dbReference type="Pfam" id="PF00975">
    <property type="entry name" value="Thioesterase"/>
    <property type="match status" value="1"/>
</dbReference>
<evidence type="ECO:0000313" key="3">
    <source>
        <dbReference type="EMBL" id="XCJ73803.1"/>
    </source>
</evidence>
<dbReference type="PANTHER" id="PTHR11487:SF0">
    <property type="entry name" value="S-ACYL FATTY ACID SYNTHASE THIOESTERASE, MEDIUM CHAIN"/>
    <property type="match status" value="1"/>
</dbReference>
<evidence type="ECO:0000256" key="1">
    <source>
        <dbReference type="ARBA" id="ARBA00007169"/>
    </source>
</evidence>
<organism evidence="3">
    <name type="scientific">Streptomyces tabacisoli</name>
    <dbReference type="NCBI Taxonomy" id="3156398"/>
    <lineage>
        <taxon>Bacteria</taxon>
        <taxon>Bacillati</taxon>
        <taxon>Actinomycetota</taxon>
        <taxon>Actinomycetes</taxon>
        <taxon>Kitasatosporales</taxon>
        <taxon>Streptomycetaceae</taxon>
        <taxon>Streptomyces</taxon>
    </lineage>
</organism>
<dbReference type="EMBL" id="CP159534">
    <property type="protein sequence ID" value="XCJ73803.1"/>
    <property type="molecule type" value="Genomic_DNA"/>
</dbReference>
<evidence type="ECO:0000259" key="2">
    <source>
        <dbReference type="Pfam" id="PF00975"/>
    </source>
</evidence>
<protein>
    <submittedName>
        <fullName evidence="3">Thioesterase domain-containing protein</fullName>
    </submittedName>
</protein>
<dbReference type="GO" id="GO:0008610">
    <property type="term" value="P:lipid biosynthetic process"/>
    <property type="evidence" value="ECO:0007669"/>
    <property type="project" value="TreeGrafter"/>
</dbReference>
<name>A0AAU8J1H8_9ACTN</name>
<dbReference type="AlphaFoldDB" id="A0AAU8J1H8"/>
<dbReference type="PANTHER" id="PTHR11487">
    <property type="entry name" value="THIOESTERASE"/>
    <property type="match status" value="1"/>
</dbReference>
<dbReference type="SUPFAM" id="SSF53474">
    <property type="entry name" value="alpha/beta-Hydrolases"/>
    <property type="match status" value="1"/>
</dbReference>
<sequence>MKTFRLDGARPEDAAWRVLLVPHAGAGAASGTAFAAHTPADWAVATARLPGRESRVREPVGGLAELTADVVATARALPGSAPLLVVGVCSGAVLALEAVRALQRTGDVPVAGFVAVSQWAVTEKPDPQRRRLRDTDDPEQILEILKEFGGVPASLAANEEMLALLLPSLVADLRAVEEYSSGPEPLLGCPLLAVFGDADPLCPEERTEDWELFSDRARTVWVPGGHLLLTESPALLADAVARSLDHFAKGAVA</sequence>
<gene>
    <name evidence="3" type="ORF">ABII15_29295</name>
</gene>
<comment type="similarity">
    <text evidence="1">Belongs to the thioesterase family.</text>
</comment>
<dbReference type="InterPro" id="IPR001031">
    <property type="entry name" value="Thioesterase"/>
</dbReference>
<dbReference type="RefSeq" id="WP_353945254.1">
    <property type="nucleotide sequence ID" value="NZ_CP159534.1"/>
</dbReference>
<dbReference type="InterPro" id="IPR029058">
    <property type="entry name" value="AB_hydrolase_fold"/>
</dbReference>
<proteinExistence type="inferred from homology"/>
<feature type="domain" description="Thioesterase" evidence="2">
    <location>
        <begin position="18"/>
        <end position="242"/>
    </location>
</feature>
<reference evidence="3" key="1">
    <citation type="submission" date="2024-06" db="EMBL/GenBank/DDBJ databases">
        <title>Streptomyces sp. strain HUAS MG91 genome sequences.</title>
        <authorList>
            <person name="Mo P."/>
        </authorList>
    </citation>
    <scope>NUCLEOTIDE SEQUENCE</scope>
    <source>
        <strain evidence="3">HUAS MG91</strain>
    </source>
</reference>
<dbReference type="Gene3D" id="3.40.50.1820">
    <property type="entry name" value="alpha/beta hydrolase"/>
    <property type="match status" value="1"/>
</dbReference>
<accession>A0AAU8J1H8</accession>
<dbReference type="InterPro" id="IPR012223">
    <property type="entry name" value="TEII"/>
</dbReference>